<accession>A0AA37F6V3</accession>
<dbReference type="PRINTS" id="PR00412">
    <property type="entry name" value="EPOXHYDRLASE"/>
</dbReference>
<dbReference type="SUPFAM" id="SSF53474">
    <property type="entry name" value="alpha/beta-Hydrolases"/>
    <property type="match status" value="1"/>
</dbReference>
<dbReference type="EMBL" id="BMQD01000019">
    <property type="protein sequence ID" value="GGK87148.1"/>
    <property type="molecule type" value="Genomic_DNA"/>
</dbReference>
<comment type="caution">
    <text evidence="6">The sequence shown here is derived from an EMBL/GenBank/DDBJ whole genome shotgun (WGS) entry which is preliminary data.</text>
</comment>
<dbReference type="InterPro" id="IPR029058">
    <property type="entry name" value="AB_hydrolase_fold"/>
</dbReference>
<evidence type="ECO:0000256" key="3">
    <source>
        <dbReference type="ARBA" id="ARBA00022801"/>
    </source>
</evidence>
<feature type="domain" description="Epoxide hydrolase N-terminal" evidence="5">
    <location>
        <begin position="10"/>
        <end position="115"/>
    </location>
</feature>
<feature type="active site" description="Proton acceptor" evidence="4">
    <location>
        <position position="364"/>
    </location>
</feature>
<dbReference type="Pfam" id="PF06441">
    <property type="entry name" value="EHN"/>
    <property type="match status" value="1"/>
</dbReference>
<protein>
    <submittedName>
        <fullName evidence="6">Microsomal epoxide hydrolase</fullName>
    </submittedName>
</protein>
<evidence type="ECO:0000256" key="1">
    <source>
        <dbReference type="ARBA" id="ARBA00010088"/>
    </source>
</evidence>
<sequence length="386" mass="43021">MVDMSDDAAIRHFRIDVPQADLDDLRDRLRRTRFPDGLPDAGWDLGVPPDYLRELAGHWATAYDWRAHEAHINSFPQFTTVIDGQNVHFLHVRSPEPGALPLVLTHGWPGSVVEFLDVIGPLSDPRAHGGDPADAFHLVIPSMPGYGFSGPTTEKGWGVRRIARAWAVLMNRLGYDRYGAQGGDWGSMVSRELGLADAGHVAGVHLNFLLTVPTGAPGEPDDLTEGERARLDGLGRFLDDMSGYMKIQSTRPQTLAYGLADSPAGQLAWIAEKFKEWTDSERVPEDAVDRDRLLTNVTVYWLTNTAGSSARLYHEFARERSRPEASATPTGVAVFPREIAPPVRRLAERSENIVHWTEFDRGGHFAALEQPELLVGDVREFFRRFR</sequence>
<comment type="similarity">
    <text evidence="1">Belongs to the peptidase S33 family.</text>
</comment>
<evidence type="ECO:0000256" key="2">
    <source>
        <dbReference type="ARBA" id="ARBA00022797"/>
    </source>
</evidence>
<dbReference type="GO" id="GO:0097176">
    <property type="term" value="P:epoxide metabolic process"/>
    <property type="evidence" value="ECO:0007669"/>
    <property type="project" value="TreeGrafter"/>
</dbReference>
<evidence type="ECO:0000256" key="4">
    <source>
        <dbReference type="PIRSR" id="PIRSR001112-1"/>
    </source>
</evidence>
<evidence type="ECO:0000259" key="5">
    <source>
        <dbReference type="Pfam" id="PF06441"/>
    </source>
</evidence>
<dbReference type="InterPro" id="IPR016292">
    <property type="entry name" value="Epoxide_hydrolase"/>
</dbReference>
<evidence type="ECO:0000313" key="7">
    <source>
        <dbReference type="Proteomes" id="UP000627984"/>
    </source>
</evidence>
<dbReference type="GO" id="GO:0004301">
    <property type="term" value="F:epoxide hydrolase activity"/>
    <property type="evidence" value="ECO:0007669"/>
    <property type="project" value="TreeGrafter"/>
</dbReference>
<dbReference type="PIRSF" id="PIRSF001112">
    <property type="entry name" value="Epoxide_hydrolase"/>
    <property type="match status" value="1"/>
</dbReference>
<organism evidence="6 7">
    <name type="scientific">Planomonospora parontospora</name>
    <dbReference type="NCBI Taxonomy" id="58119"/>
    <lineage>
        <taxon>Bacteria</taxon>
        <taxon>Bacillati</taxon>
        <taxon>Actinomycetota</taxon>
        <taxon>Actinomycetes</taxon>
        <taxon>Streptosporangiales</taxon>
        <taxon>Streptosporangiaceae</taxon>
        <taxon>Planomonospora</taxon>
    </lineage>
</organism>
<dbReference type="Proteomes" id="UP000627984">
    <property type="component" value="Unassembled WGS sequence"/>
</dbReference>
<evidence type="ECO:0000313" key="6">
    <source>
        <dbReference type="EMBL" id="GGK87148.1"/>
    </source>
</evidence>
<keyword evidence="3 6" id="KW-0378">Hydrolase</keyword>
<name>A0AA37F6V3_9ACTN</name>
<keyword evidence="2" id="KW-0058">Aromatic hydrocarbons catabolism</keyword>
<dbReference type="InterPro" id="IPR000639">
    <property type="entry name" value="Epox_hydrolase-like"/>
</dbReference>
<gene>
    <name evidence="6" type="ORF">GCM10010126_53020</name>
</gene>
<dbReference type="PANTHER" id="PTHR21661:SF35">
    <property type="entry name" value="EPOXIDE HYDROLASE"/>
    <property type="match status" value="1"/>
</dbReference>
<proteinExistence type="inferred from homology"/>
<dbReference type="InterPro" id="IPR010497">
    <property type="entry name" value="Epoxide_hydro_N"/>
</dbReference>
<feature type="active site" description="Proton donor" evidence="4">
    <location>
        <position position="313"/>
    </location>
</feature>
<feature type="active site" description="Nucleophile" evidence="4">
    <location>
        <position position="184"/>
    </location>
</feature>
<reference evidence="6" key="2">
    <citation type="submission" date="2022-09" db="EMBL/GenBank/DDBJ databases">
        <authorList>
            <person name="Sun Q."/>
            <person name="Ohkuma M."/>
        </authorList>
    </citation>
    <scope>NUCLEOTIDE SEQUENCE</scope>
    <source>
        <strain evidence="6">JCM 3093</strain>
    </source>
</reference>
<dbReference type="Gene3D" id="3.40.50.1820">
    <property type="entry name" value="alpha/beta hydrolase"/>
    <property type="match status" value="1"/>
</dbReference>
<dbReference type="PANTHER" id="PTHR21661">
    <property type="entry name" value="EPOXIDE HYDROLASE 1-RELATED"/>
    <property type="match status" value="1"/>
</dbReference>
<dbReference type="AlphaFoldDB" id="A0AA37F6V3"/>
<reference evidence="6" key="1">
    <citation type="journal article" date="2014" name="Int. J. Syst. Evol. Microbiol.">
        <title>Complete genome sequence of Corynebacterium casei LMG S-19264T (=DSM 44701T), isolated from a smear-ripened cheese.</title>
        <authorList>
            <consortium name="US DOE Joint Genome Institute (JGI-PGF)"/>
            <person name="Walter F."/>
            <person name="Albersmeier A."/>
            <person name="Kalinowski J."/>
            <person name="Ruckert C."/>
        </authorList>
    </citation>
    <scope>NUCLEOTIDE SEQUENCE</scope>
    <source>
        <strain evidence="6">JCM 3093</strain>
    </source>
</reference>